<dbReference type="VEuPathDB" id="FungiDB:GGTG_10233"/>
<evidence type="ECO:0000256" key="1">
    <source>
        <dbReference type="ARBA" id="ARBA00004123"/>
    </source>
</evidence>
<dbReference type="EMBL" id="GL385399">
    <property type="protein sequence ID" value="EJT73392.1"/>
    <property type="molecule type" value="Genomic_DNA"/>
</dbReference>
<dbReference type="HOGENOM" id="CLU_064111_0_0_1"/>
<evidence type="ECO:0000259" key="6">
    <source>
        <dbReference type="SMART" id="SM00576"/>
    </source>
</evidence>
<evidence type="ECO:0000313" key="8">
    <source>
        <dbReference type="EnsemblFungi" id="EJT73392"/>
    </source>
</evidence>
<protein>
    <recommendedName>
        <fullName evidence="6">Bromodomain associated domain-containing protein</fullName>
    </recommendedName>
</protein>
<dbReference type="RefSeq" id="XP_009226366.1">
    <property type="nucleotide sequence ID" value="XM_009228102.1"/>
</dbReference>
<dbReference type="GeneID" id="20350691"/>
<accession>J3P9Q6</accession>
<dbReference type="GO" id="GO:0005634">
    <property type="term" value="C:nucleus"/>
    <property type="evidence" value="ECO:0007669"/>
    <property type="project" value="UniProtKB-SubCell"/>
</dbReference>
<sequence length="238" mass="25083">MTPPATLFHALLRPSVLQILRASGYQITKPAVLDSLTDLAAQYLLVLCRQTAAHASDNGSDLCPGLVDVRMALEDCGALGPDLPGDDPQGSQDFADWFAGPRNAEIRRVALDGEDEATDWLVALKQKHSKTGEDSKFQGTLLGKCNEHGEVIVEGGHFDTIQSWSDHMKKSGVMTPPPSPPQAEDQSDDDGDSRPPSSGLSSIGEKEIHELGMSMNSGQAATTGGGGGGSSAMEVDTK</sequence>
<keyword evidence="3" id="KW-0804">Transcription</keyword>
<organism evidence="7">
    <name type="scientific">Gaeumannomyces tritici (strain R3-111a-1)</name>
    <name type="common">Wheat and barley take-all root rot fungus</name>
    <name type="synonym">Gaeumannomyces graminis var. tritici</name>
    <dbReference type="NCBI Taxonomy" id="644352"/>
    <lineage>
        <taxon>Eukaryota</taxon>
        <taxon>Fungi</taxon>
        <taxon>Dikarya</taxon>
        <taxon>Ascomycota</taxon>
        <taxon>Pezizomycotina</taxon>
        <taxon>Sordariomycetes</taxon>
        <taxon>Sordariomycetidae</taxon>
        <taxon>Magnaporthales</taxon>
        <taxon>Magnaporthaceae</taxon>
        <taxon>Gaeumannomyces</taxon>
    </lineage>
</organism>
<dbReference type="InterPro" id="IPR009072">
    <property type="entry name" value="Histone-fold"/>
</dbReference>
<dbReference type="SMART" id="SM00576">
    <property type="entry name" value="BTP"/>
    <property type="match status" value="1"/>
</dbReference>
<dbReference type="Proteomes" id="UP000006039">
    <property type="component" value="Unassembled WGS sequence"/>
</dbReference>
<evidence type="ECO:0000313" key="9">
    <source>
        <dbReference type="Proteomes" id="UP000006039"/>
    </source>
</evidence>
<reference evidence="7" key="3">
    <citation type="submission" date="2010-09" db="EMBL/GenBank/DDBJ databases">
        <title>Annotation of Gaeumannomyces graminis var. tritici R3-111a-1.</title>
        <authorList>
            <consortium name="The Broad Institute Genome Sequencing Platform"/>
            <person name="Ma L.-J."/>
            <person name="Dead R."/>
            <person name="Young S.K."/>
            <person name="Zeng Q."/>
            <person name="Gargeya S."/>
            <person name="Fitzgerald M."/>
            <person name="Haas B."/>
            <person name="Abouelleil A."/>
            <person name="Alvarado L."/>
            <person name="Arachchi H.M."/>
            <person name="Berlin A."/>
            <person name="Brown A."/>
            <person name="Chapman S.B."/>
            <person name="Chen Z."/>
            <person name="Dunbar C."/>
            <person name="Freedman E."/>
            <person name="Gearin G."/>
            <person name="Gellesch M."/>
            <person name="Goldberg J."/>
            <person name="Griggs A."/>
            <person name="Gujja S."/>
            <person name="Heiman D."/>
            <person name="Howarth C."/>
            <person name="Larson L."/>
            <person name="Lui A."/>
            <person name="MacDonald P.J.P."/>
            <person name="Mehta T."/>
            <person name="Montmayeur A."/>
            <person name="Murphy C."/>
            <person name="Neiman D."/>
            <person name="Pearson M."/>
            <person name="Priest M."/>
            <person name="Roberts A."/>
            <person name="Saif S."/>
            <person name="Shea T."/>
            <person name="Shenoy N."/>
            <person name="Sisk P."/>
            <person name="Stolte C."/>
            <person name="Sykes S."/>
            <person name="Yandava C."/>
            <person name="Wortman J."/>
            <person name="Nusbaum C."/>
            <person name="Birren B."/>
        </authorList>
    </citation>
    <scope>NUCLEOTIDE SEQUENCE</scope>
    <source>
        <strain evidence="7">R3-111a-1</strain>
    </source>
</reference>
<gene>
    <name evidence="8" type="primary">20350691</name>
    <name evidence="7" type="ORF">GGTG_10233</name>
</gene>
<proteinExistence type="predicted"/>
<feature type="domain" description="Bromodomain associated" evidence="6">
    <location>
        <begin position="5"/>
        <end position="82"/>
    </location>
</feature>
<dbReference type="CDD" id="cd00076">
    <property type="entry name" value="HFD_SF"/>
    <property type="match status" value="1"/>
</dbReference>
<dbReference type="AlphaFoldDB" id="J3P9Q6"/>
<reference evidence="7" key="2">
    <citation type="submission" date="2010-07" db="EMBL/GenBank/DDBJ databases">
        <authorList>
            <consortium name="The Broad Institute Genome Sequencing Platform"/>
            <consortium name="Broad Institute Genome Sequencing Center for Infectious Disease"/>
            <person name="Ma L.-J."/>
            <person name="Dead R."/>
            <person name="Young S."/>
            <person name="Zeng Q."/>
            <person name="Koehrsen M."/>
            <person name="Alvarado L."/>
            <person name="Berlin A."/>
            <person name="Chapman S.B."/>
            <person name="Chen Z."/>
            <person name="Freedman E."/>
            <person name="Gellesch M."/>
            <person name="Goldberg J."/>
            <person name="Griggs A."/>
            <person name="Gujja S."/>
            <person name="Heilman E.R."/>
            <person name="Heiman D."/>
            <person name="Hepburn T."/>
            <person name="Howarth C."/>
            <person name="Jen D."/>
            <person name="Larson L."/>
            <person name="Mehta T."/>
            <person name="Neiman D."/>
            <person name="Pearson M."/>
            <person name="Roberts A."/>
            <person name="Saif S."/>
            <person name="Shea T."/>
            <person name="Shenoy N."/>
            <person name="Sisk P."/>
            <person name="Stolte C."/>
            <person name="Sykes S."/>
            <person name="Walk T."/>
            <person name="White J."/>
            <person name="Yandava C."/>
            <person name="Haas B."/>
            <person name="Nusbaum C."/>
            <person name="Birren B."/>
        </authorList>
    </citation>
    <scope>NUCLEOTIDE SEQUENCE</scope>
    <source>
        <strain evidence="7">R3-111a-1</strain>
    </source>
</reference>
<keyword evidence="4" id="KW-0539">Nucleus</keyword>
<evidence type="ECO:0000256" key="5">
    <source>
        <dbReference type="SAM" id="MobiDB-lite"/>
    </source>
</evidence>
<dbReference type="GO" id="GO:0046982">
    <property type="term" value="F:protein heterodimerization activity"/>
    <property type="evidence" value="ECO:0007669"/>
    <property type="project" value="InterPro"/>
</dbReference>
<dbReference type="EnsemblFungi" id="EJT73392">
    <property type="protein sequence ID" value="EJT73392"/>
    <property type="gene ID" value="GGTG_10233"/>
</dbReference>
<keyword evidence="2" id="KW-0805">Transcription regulation</keyword>
<reference evidence="8" key="4">
    <citation type="journal article" date="2015" name="G3 (Bethesda)">
        <title>Genome sequences of three phytopathogenic species of the Magnaporthaceae family of fungi.</title>
        <authorList>
            <person name="Okagaki L.H."/>
            <person name="Nunes C.C."/>
            <person name="Sailsbery J."/>
            <person name="Clay B."/>
            <person name="Brown D."/>
            <person name="John T."/>
            <person name="Oh Y."/>
            <person name="Young N."/>
            <person name="Fitzgerald M."/>
            <person name="Haas B.J."/>
            <person name="Zeng Q."/>
            <person name="Young S."/>
            <person name="Adiconis X."/>
            <person name="Fan L."/>
            <person name="Levin J.Z."/>
            <person name="Mitchell T.K."/>
            <person name="Okubara P.A."/>
            <person name="Farman M.L."/>
            <person name="Kohn L.M."/>
            <person name="Birren B."/>
            <person name="Ma L.-J."/>
            <person name="Dean R.A."/>
        </authorList>
    </citation>
    <scope>NUCLEOTIDE SEQUENCE</scope>
    <source>
        <strain evidence="8">R3-111a-1</strain>
    </source>
</reference>
<evidence type="ECO:0000256" key="3">
    <source>
        <dbReference type="ARBA" id="ARBA00023163"/>
    </source>
</evidence>
<dbReference type="OrthoDB" id="5402929at2759"/>
<comment type="subcellular location">
    <subcellularLocation>
        <location evidence="1">Nucleus</location>
    </subcellularLocation>
</comment>
<feature type="region of interest" description="Disordered" evidence="5">
    <location>
        <begin position="168"/>
        <end position="238"/>
    </location>
</feature>
<dbReference type="Gene3D" id="1.10.20.10">
    <property type="entry name" value="Histone, subunit A"/>
    <property type="match status" value="1"/>
</dbReference>
<evidence type="ECO:0000313" key="7">
    <source>
        <dbReference type="EMBL" id="EJT73392.1"/>
    </source>
</evidence>
<dbReference type="Pfam" id="PF07524">
    <property type="entry name" value="Bromo_TP"/>
    <property type="match status" value="1"/>
</dbReference>
<reference evidence="9" key="1">
    <citation type="submission" date="2010-07" db="EMBL/GenBank/DDBJ databases">
        <title>The genome sequence of Gaeumannomyces graminis var. tritici strain R3-111a-1.</title>
        <authorList>
            <consortium name="The Broad Institute Genome Sequencing Platform"/>
            <person name="Ma L.-J."/>
            <person name="Dead R."/>
            <person name="Young S."/>
            <person name="Zeng Q."/>
            <person name="Koehrsen M."/>
            <person name="Alvarado L."/>
            <person name="Berlin A."/>
            <person name="Chapman S.B."/>
            <person name="Chen Z."/>
            <person name="Freedman E."/>
            <person name="Gellesch M."/>
            <person name="Goldberg J."/>
            <person name="Griggs A."/>
            <person name="Gujja S."/>
            <person name="Heilman E.R."/>
            <person name="Heiman D."/>
            <person name="Hepburn T."/>
            <person name="Howarth C."/>
            <person name="Jen D."/>
            <person name="Larson L."/>
            <person name="Mehta T."/>
            <person name="Neiman D."/>
            <person name="Pearson M."/>
            <person name="Roberts A."/>
            <person name="Saif S."/>
            <person name="Shea T."/>
            <person name="Shenoy N."/>
            <person name="Sisk P."/>
            <person name="Stolte C."/>
            <person name="Sykes S."/>
            <person name="Walk T."/>
            <person name="White J."/>
            <person name="Yandava C."/>
            <person name="Haas B."/>
            <person name="Nusbaum C."/>
            <person name="Birren B."/>
        </authorList>
    </citation>
    <scope>NUCLEOTIDE SEQUENCE [LARGE SCALE GENOMIC DNA]</scope>
    <source>
        <strain evidence="9">R3-111a-1</strain>
    </source>
</reference>
<evidence type="ECO:0000256" key="4">
    <source>
        <dbReference type="ARBA" id="ARBA00023242"/>
    </source>
</evidence>
<evidence type="ECO:0000256" key="2">
    <source>
        <dbReference type="ARBA" id="ARBA00023015"/>
    </source>
</evidence>
<dbReference type="STRING" id="644352.J3P9Q6"/>
<keyword evidence="9" id="KW-1185">Reference proteome</keyword>
<dbReference type="eggNOG" id="ENOG502S96D">
    <property type="taxonomic scope" value="Eukaryota"/>
</dbReference>
<name>J3P9Q6_GAET3</name>
<dbReference type="InterPro" id="IPR006565">
    <property type="entry name" value="BTP"/>
</dbReference>
<reference evidence="8" key="5">
    <citation type="submission" date="2018-04" db="UniProtKB">
        <authorList>
            <consortium name="EnsemblFungi"/>
        </authorList>
    </citation>
    <scope>IDENTIFICATION</scope>
    <source>
        <strain evidence="8">R3-111a-1</strain>
    </source>
</reference>